<comment type="catalytic activity">
    <reaction evidence="2">
        <text>2 GTP = 3',3'-c-di-GMP + 2 diphosphate</text>
        <dbReference type="Rhea" id="RHEA:24898"/>
        <dbReference type="ChEBI" id="CHEBI:33019"/>
        <dbReference type="ChEBI" id="CHEBI:37565"/>
        <dbReference type="ChEBI" id="CHEBI:58805"/>
        <dbReference type="EC" id="2.7.7.65"/>
    </reaction>
</comment>
<dbReference type="PROSITE" id="PS50887">
    <property type="entry name" value="GGDEF"/>
    <property type="match status" value="1"/>
</dbReference>
<dbReference type="Gene3D" id="3.30.70.270">
    <property type="match status" value="1"/>
</dbReference>
<feature type="transmembrane region" description="Helical" evidence="3">
    <location>
        <begin position="102"/>
        <end position="122"/>
    </location>
</feature>
<dbReference type="GO" id="GO:0052621">
    <property type="term" value="F:diguanylate cyclase activity"/>
    <property type="evidence" value="ECO:0007669"/>
    <property type="project" value="UniProtKB-EC"/>
</dbReference>
<dbReference type="EMBL" id="LWHQ01000010">
    <property type="protein sequence ID" value="OAS26591.1"/>
    <property type="molecule type" value="Genomic_DNA"/>
</dbReference>
<dbReference type="InterPro" id="IPR050469">
    <property type="entry name" value="Diguanylate_Cyclase"/>
</dbReference>
<evidence type="ECO:0000256" key="3">
    <source>
        <dbReference type="SAM" id="Phobius"/>
    </source>
</evidence>
<dbReference type="CDD" id="cd01949">
    <property type="entry name" value="GGDEF"/>
    <property type="match status" value="1"/>
</dbReference>
<dbReference type="NCBIfam" id="TIGR00254">
    <property type="entry name" value="GGDEF"/>
    <property type="match status" value="1"/>
</dbReference>
<dbReference type="Proteomes" id="UP000078316">
    <property type="component" value="Unassembled WGS sequence"/>
</dbReference>
<evidence type="ECO:0000256" key="2">
    <source>
        <dbReference type="ARBA" id="ARBA00034247"/>
    </source>
</evidence>
<protein>
    <recommendedName>
        <fullName evidence="1">diguanylate cyclase</fullName>
        <ecNumber evidence="1">2.7.7.65</ecNumber>
    </recommendedName>
</protein>
<keyword evidence="3" id="KW-0812">Transmembrane</keyword>
<dbReference type="STRING" id="427683.A5481_05980"/>
<dbReference type="PANTHER" id="PTHR45138">
    <property type="entry name" value="REGULATORY COMPONENTS OF SENSORY TRANSDUCTION SYSTEM"/>
    <property type="match status" value="1"/>
</dbReference>
<dbReference type="GO" id="GO:0005886">
    <property type="term" value="C:plasma membrane"/>
    <property type="evidence" value="ECO:0007669"/>
    <property type="project" value="TreeGrafter"/>
</dbReference>
<feature type="transmembrane region" description="Helical" evidence="3">
    <location>
        <begin position="151"/>
        <end position="170"/>
    </location>
</feature>
<gene>
    <name evidence="5" type="ORF">A5481_05980</name>
</gene>
<evidence type="ECO:0000313" key="5">
    <source>
        <dbReference type="EMBL" id="OAS26591.1"/>
    </source>
</evidence>
<dbReference type="InterPro" id="IPR000160">
    <property type="entry name" value="GGDEF_dom"/>
</dbReference>
<dbReference type="InterPro" id="IPR043128">
    <property type="entry name" value="Rev_trsase/Diguanyl_cyclase"/>
</dbReference>
<dbReference type="GO" id="GO:0043709">
    <property type="term" value="P:cell adhesion involved in single-species biofilm formation"/>
    <property type="evidence" value="ECO:0007669"/>
    <property type="project" value="TreeGrafter"/>
</dbReference>
<evidence type="ECO:0000313" key="6">
    <source>
        <dbReference type="Proteomes" id="UP000078316"/>
    </source>
</evidence>
<reference evidence="5 6" key="1">
    <citation type="submission" date="2016-04" db="EMBL/GenBank/DDBJ databases">
        <authorList>
            <person name="Evans L.H."/>
            <person name="Alamgir A."/>
            <person name="Owens N."/>
            <person name="Weber N.D."/>
            <person name="Virtaneva K."/>
            <person name="Barbian K."/>
            <person name="Babar A."/>
            <person name="Rosenke K."/>
        </authorList>
    </citation>
    <scope>NUCLEOTIDE SEQUENCE [LARGE SCALE GENOMIC DNA]</scope>
    <source>
        <strain evidence="5 6">PMB02</strain>
    </source>
</reference>
<comment type="caution">
    <text evidence="5">The sequence shown here is derived from an EMBL/GenBank/DDBJ whole genome shotgun (WGS) entry which is preliminary data.</text>
</comment>
<feature type="domain" description="GGDEF" evidence="4">
    <location>
        <begin position="256"/>
        <end position="394"/>
    </location>
</feature>
<dbReference type="SUPFAM" id="SSF55073">
    <property type="entry name" value="Nucleotide cyclase"/>
    <property type="match status" value="1"/>
</dbReference>
<dbReference type="InterPro" id="IPR029787">
    <property type="entry name" value="Nucleotide_cyclase"/>
</dbReference>
<name>A0A179SI44_9HYPH</name>
<accession>A0A179SI44</accession>
<feature type="transmembrane region" description="Helical" evidence="3">
    <location>
        <begin position="128"/>
        <end position="146"/>
    </location>
</feature>
<organism evidence="5 6">
    <name type="scientific">Methylobacterium platani</name>
    <dbReference type="NCBI Taxonomy" id="427683"/>
    <lineage>
        <taxon>Bacteria</taxon>
        <taxon>Pseudomonadati</taxon>
        <taxon>Pseudomonadota</taxon>
        <taxon>Alphaproteobacteria</taxon>
        <taxon>Hyphomicrobiales</taxon>
        <taxon>Methylobacteriaceae</taxon>
        <taxon>Methylobacterium</taxon>
    </lineage>
</organism>
<dbReference type="SMART" id="SM00267">
    <property type="entry name" value="GGDEF"/>
    <property type="match status" value="1"/>
</dbReference>
<feature type="transmembrane region" description="Helical" evidence="3">
    <location>
        <begin position="68"/>
        <end position="90"/>
    </location>
</feature>
<dbReference type="Pfam" id="PF00990">
    <property type="entry name" value="GGDEF"/>
    <property type="match status" value="1"/>
</dbReference>
<dbReference type="AlphaFoldDB" id="A0A179SI44"/>
<dbReference type="PANTHER" id="PTHR45138:SF9">
    <property type="entry name" value="DIGUANYLATE CYCLASE DGCM-RELATED"/>
    <property type="match status" value="1"/>
</dbReference>
<sequence>MTVTAGPTAEFDEAGRLDRLLRFDPRTEARYEAEHGRERVAALRQVVVFGTVIYNADNFTSLWLTPDLVGLSLVGHLLVVSPVSLILAWLVARVGPTGRERLALLGMVGAAALPVLLFWLTRAPYGDYMLHGAILSIVFGNMLLALRFRDALAFTGLLVLIAGLAVATKPDLDPDLRIALPVQFVTGCAFSLYANYRMERQRCREYLRVSAARSASEAAEAARRRYQDLSGTDALTGLPNRRLLDERIQDWLAEERPLALLMIDVDHFKLFNDTLGHPEGDACLRRVAAVLSGFASDPGILAARFGGEEFTVVLRDAGSLEPTRFAAALVRAVEELGLPHPGRRDGTGVVTVSVGIALRAAGARVTRDDLFEQADRALYQSKRRGRNRYALTDGAETFAAAG</sequence>
<proteinExistence type="predicted"/>
<dbReference type="GO" id="GO:1902201">
    <property type="term" value="P:negative regulation of bacterial-type flagellum-dependent cell motility"/>
    <property type="evidence" value="ECO:0007669"/>
    <property type="project" value="TreeGrafter"/>
</dbReference>
<keyword evidence="3" id="KW-0472">Membrane</keyword>
<dbReference type="FunFam" id="3.30.70.270:FF:000001">
    <property type="entry name" value="Diguanylate cyclase domain protein"/>
    <property type="match status" value="1"/>
</dbReference>
<dbReference type="EC" id="2.7.7.65" evidence="1"/>
<feature type="transmembrane region" description="Helical" evidence="3">
    <location>
        <begin position="176"/>
        <end position="196"/>
    </location>
</feature>
<evidence type="ECO:0000259" key="4">
    <source>
        <dbReference type="PROSITE" id="PS50887"/>
    </source>
</evidence>
<evidence type="ECO:0000256" key="1">
    <source>
        <dbReference type="ARBA" id="ARBA00012528"/>
    </source>
</evidence>
<keyword evidence="3" id="KW-1133">Transmembrane helix</keyword>